<keyword evidence="2" id="KW-0238">DNA-binding</keyword>
<organism evidence="5 6">
    <name type="scientific">Peribacillus loiseleuriae</name>
    <dbReference type="NCBI Taxonomy" id="1679170"/>
    <lineage>
        <taxon>Bacteria</taxon>
        <taxon>Bacillati</taxon>
        <taxon>Bacillota</taxon>
        <taxon>Bacilli</taxon>
        <taxon>Bacillales</taxon>
        <taxon>Bacillaceae</taxon>
        <taxon>Peribacillus</taxon>
    </lineage>
</organism>
<dbReference type="InterPro" id="IPR036388">
    <property type="entry name" value="WH-like_DNA-bd_sf"/>
</dbReference>
<evidence type="ECO:0000256" key="3">
    <source>
        <dbReference type="ARBA" id="ARBA00023163"/>
    </source>
</evidence>
<dbReference type="GO" id="GO:0003700">
    <property type="term" value="F:DNA-binding transcription factor activity"/>
    <property type="evidence" value="ECO:0007669"/>
    <property type="project" value="InterPro"/>
</dbReference>
<dbReference type="SUPFAM" id="SSF46785">
    <property type="entry name" value="Winged helix' DNA-binding domain"/>
    <property type="match status" value="1"/>
</dbReference>
<dbReference type="Gene3D" id="3.40.50.1360">
    <property type="match status" value="1"/>
</dbReference>
<evidence type="ECO:0000259" key="4">
    <source>
        <dbReference type="PROSITE" id="PS51000"/>
    </source>
</evidence>
<feature type="domain" description="HTH deoR-type" evidence="4">
    <location>
        <begin position="3"/>
        <end position="58"/>
    </location>
</feature>
<dbReference type="EMBL" id="LFZW01000001">
    <property type="protein sequence ID" value="KMY52097.1"/>
    <property type="molecule type" value="Genomic_DNA"/>
</dbReference>
<keyword evidence="6" id="KW-1185">Reference proteome</keyword>
<dbReference type="InterPro" id="IPR050313">
    <property type="entry name" value="Carb_Metab_HTH_regulators"/>
</dbReference>
<evidence type="ECO:0000313" key="5">
    <source>
        <dbReference type="EMBL" id="KMY52097.1"/>
    </source>
</evidence>
<keyword evidence="1" id="KW-0805">Transcription regulation</keyword>
<dbReference type="SUPFAM" id="SSF100950">
    <property type="entry name" value="NagB/RpiA/CoA transferase-like"/>
    <property type="match status" value="1"/>
</dbReference>
<dbReference type="InterPro" id="IPR036390">
    <property type="entry name" value="WH_DNA-bd_sf"/>
</dbReference>
<protein>
    <submittedName>
        <fullName evidence="5">Transcriptional regulator</fullName>
    </submittedName>
</protein>
<dbReference type="SMART" id="SM01134">
    <property type="entry name" value="DeoRC"/>
    <property type="match status" value="1"/>
</dbReference>
<evidence type="ECO:0000256" key="2">
    <source>
        <dbReference type="ARBA" id="ARBA00023125"/>
    </source>
</evidence>
<accession>A0A0K9H0Q1</accession>
<dbReference type="InterPro" id="IPR018356">
    <property type="entry name" value="Tscrpt_reg_HTH_DeoR_CS"/>
</dbReference>
<dbReference type="InterPro" id="IPR037171">
    <property type="entry name" value="NagB/RpiA_transferase-like"/>
</dbReference>
<dbReference type="PANTHER" id="PTHR30363">
    <property type="entry name" value="HTH-TYPE TRANSCRIPTIONAL REGULATOR SRLR-RELATED"/>
    <property type="match status" value="1"/>
</dbReference>
<dbReference type="PROSITE" id="PS51000">
    <property type="entry name" value="HTH_DEOR_2"/>
    <property type="match status" value="1"/>
</dbReference>
<reference evidence="6" key="1">
    <citation type="submission" date="2015-07" db="EMBL/GenBank/DDBJ databases">
        <title>Genome sequencing project for genomic taxonomy and phylogenomics of Bacillus-like bacteria.</title>
        <authorList>
            <person name="Liu B."/>
            <person name="Wang J."/>
            <person name="Zhu Y."/>
            <person name="Liu G."/>
            <person name="Chen Q."/>
            <person name="Chen Z."/>
            <person name="Lan J."/>
            <person name="Che J."/>
            <person name="Ge C."/>
            <person name="Shi H."/>
            <person name="Pan Z."/>
            <person name="Liu X."/>
        </authorList>
    </citation>
    <scope>NUCLEOTIDE SEQUENCE [LARGE SCALE GENOMIC DNA]</scope>
    <source>
        <strain evidence="6">FJAT-27997</strain>
    </source>
</reference>
<dbReference type="PANTHER" id="PTHR30363:SF44">
    <property type="entry name" value="AGA OPERON TRANSCRIPTIONAL REPRESSOR-RELATED"/>
    <property type="match status" value="1"/>
</dbReference>
<comment type="caution">
    <text evidence="5">The sequence shown here is derived from an EMBL/GenBank/DDBJ whole genome shotgun (WGS) entry which is preliminary data.</text>
</comment>
<dbReference type="Pfam" id="PF08220">
    <property type="entry name" value="HTH_DeoR"/>
    <property type="match status" value="1"/>
</dbReference>
<proteinExistence type="predicted"/>
<dbReference type="Proteomes" id="UP000037146">
    <property type="component" value="Unassembled WGS sequence"/>
</dbReference>
<dbReference type="OrthoDB" id="9797223at2"/>
<gene>
    <name evidence="5" type="ORF">AC625_23390</name>
</gene>
<dbReference type="Gene3D" id="1.10.10.10">
    <property type="entry name" value="Winged helix-like DNA-binding domain superfamily/Winged helix DNA-binding domain"/>
    <property type="match status" value="1"/>
</dbReference>
<sequence>MFPVERQQKIIDLLMVKKVLKISELTEELKISVDTLRRDLNLLTKQGKIEKIYGGVKLIEARFGESTIDERMVSHINEKEVIAQKCSELIYDGDCIFIDSGSTTYQIAKYIKNKKKLTVVTNSIPVVLELINSDVELIIIGGKVRHNEQSVVAYDYLFNFSELNIVKAFICTSGITIEKGISDYNLEEANTRKKMIELSKEIYVAADSTKFGKNVTIGIASLDKIHYIITDQNVNKNLIDAFKKTNTSLIIAKF</sequence>
<evidence type="ECO:0000313" key="6">
    <source>
        <dbReference type="Proteomes" id="UP000037146"/>
    </source>
</evidence>
<evidence type="ECO:0000256" key="1">
    <source>
        <dbReference type="ARBA" id="ARBA00023015"/>
    </source>
</evidence>
<dbReference type="GO" id="GO:0003677">
    <property type="term" value="F:DNA binding"/>
    <property type="evidence" value="ECO:0007669"/>
    <property type="project" value="UniProtKB-KW"/>
</dbReference>
<dbReference type="Pfam" id="PF00455">
    <property type="entry name" value="DeoRC"/>
    <property type="match status" value="1"/>
</dbReference>
<dbReference type="RefSeq" id="WP_049683456.1">
    <property type="nucleotide sequence ID" value="NZ_LFZW01000001.1"/>
</dbReference>
<name>A0A0K9H0Q1_9BACI</name>
<dbReference type="SMART" id="SM00420">
    <property type="entry name" value="HTH_DEOR"/>
    <property type="match status" value="1"/>
</dbReference>
<dbReference type="PRINTS" id="PR00037">
    <property type="entry name" value="HTHLACR"/>
</dbReference>
<dbReference type="InterPro" id="IPR001034">
    <property type="entry name" value="DeoR_HTH"/>
</dbReference>
<dbReference type="InterPro" id="IPR014036">
    <property type="entry name" value="DeoR-like_C"/>
</dbReference>
<dbReference type="PROSITE" id="PS00894">
    <property type="entry name" value="HTH_DEOR_1"/>
    <property type="match status" value="1"/>
</dbReference>
<dbReference type="PATRIC" id="fig|1679170.3.peg.5240"/>
<dbReference type="AlphaFoldDB" id="A0A0K9H0Q1"/>
<dbReference type="STRING" id="1679170.AC625_23390"/>
<keyword evidence="3" id="KW-0804">Transcription</keyword>